<accession>A0ACC1BH79</accession>
<keyword evidence="2" id="KW-1185">Reference proteome</keyword>
<comment type="caution">
    <text evidence="1">The sequence shown here is derived from an EMBL/GenBank/DDBJ whole genome shotgun (WGS) entry which is preliminary data.</text>
</comment>
<proteinExistence type="predicted"/>
<reference evidence="2" key="1">
    <citation type="journal article" date="2023" name="G3 (Bethesda)">
        <title>Genome assembly and association tests identify interacting loci associated with vigor, precocity, and sex in interspecific pistachio rootstocks.</title>
        <authorList>
            <person name="Palmer W."/>
            <person name="Jacygrad E."/>
            <person name="Sagayaradj S."/>
            <person name="Cavanaugh K."/>
            <person name="Han R."/>
            <person name="Bertier L."/>
            <person name="Beede B."/>
            <person name="Kafkas S."/>
            <person name="Golino D."/>
            <person name="Preece J."/>
            <person name="Michelmore R."/>
        </authorList>
    </citation>
    <scope>NUCLEOTIDE SEQUENCE [LARGE SCALE GENOMIC DNA]</scope>
</reference>
<protein>
    <submittedName>
        <fullName evidence="1">Uncharacterized protein</fullName>
    </submittedName>
</protein>
<name>A0ACC1BH79_9ROSI</name>
<dbReference type="Proteomes" id="UP001164250">
    <property type="component" value="Chromosome 4"/>
</dbReference>
<evidence type="ECO:0000313" key="2">
    <source>
        <dbReference type="Proteomes" id="UP001164250"/>
    </source>
</evidence>
<dbReference type="EMBL" id="CM047900">
    <property type="protein sequence ID" value="KAJ0098339.1"/>
    <property type="molecule type" value="Genomic_DNA"/>
</dbReference>
<evidence type="ECO:0000313" key="1">
    <source>
        <dbReference type="EMBL" id="KAJ0098339.1"/>
    </source>
</evidence>
<sequence length="49" mass="5090">MNGNGRAGDEIFAEEGVSSQERTACGREVFAGLCRVSGSGIDSVDQRVA</sequence>
<organism evidence="1 2">
    <name type="scientific">Pistacia atlantica</name>
    <dbReference type="NCBI Taxonomy" id="434234"/>
    <lineage>
        <taxon>Eukaryota</taxon>
        <taxon>Viridiplantae</taxon>
        <taxon>Streptophyta</taxon>
        <taxon>Embryophyta</taxon>
        <taxon>Tracheophyta</taxon>
        <taxon>Spermatophyta</taxon>
        <taxon>Magnoliopsida</taxon>
        <taxon>eudicotyledons</taxon>
        <taxon>Gunneridae</taxon>
        <taxon>Pentapetalae</taxon>
        <taxon>rosids</taxon>
        <taxon>malvids</taxon>
        <taxon>Sapindales</taxon>
        <taxon>Anacardiaceae</taxon>
        <taxon>Pistacia</taxon>
    </lineage>
</organism>
<gene>
    <name evidence="1" type="ORF">Patl1_20086</name>
</gene>